<dbReference type="Gene3D" id="3.30.429.10">
    <property type="entry name" value="Macrophage Migration Inhibitory Factor"/>
    <property type="match status" value="1"/>
</dbReference>
<dbReference type="InterPro" id="IPR014347">
    <property type="entry name" value="Tautomerase/MIF_sf"/>
</dbReference>
<evidence type="ECO:0000259" key="3">
    <source>
        <dbReference type="Pfam" id="PF12680"/>
    </source>
</evidence>
<dbReference type="RefSeq" id="WP_126010221.1">
    <property type="nucleotide sequence ID" value="NZ_CP032509.1"/>
</dbReference>
<keyword evidence="5" id="KW-1185">Reference proteome</keyword>
<evidence type="ECO:0000256" key="1">
    <source>
        <dbReference type="ARBA" id="ARBA00023235"/>
    </source>
</evidence>
<dbReference type="Proteomes" id="UP000268192">
    <property type="component" value="Chromosome"/>
</dbReference>
<feature type="domain" description="SnoaL-like" evidence="3">
    <location>
        <begin position="72"/>
        <end position="176"/>
    </location>
</feature>
<dbReference type="OrthoDB" id="8635217at2"/>
<dbReference type="AlphaFoldDB" id="A0A3Q8XNX5"/>
<dbReference type="SUPFAM" id="SSF54427">
    <property type="entry name" value="NTF2-like"/>
    <property type="match status" value="1"/>
</dbReference>
<dbReference type="InterPro" id="IPR037401">
    <property type="entry name" value="SnoaL-like"/>
</dbReference>
<protein>
    <submittedName>
        <fullName evidence="4">DUF4440 domain-containing protein</fullName>
    </submittedName>
</protein>
<dbReference type="GO" id="GO:0016853">
    <property type="term" value="F:isomerase activity"/>
    <property type="evidence" value="ECO:0007669"/>
    <property type="project" value="UniProtKB-KW"/>
</dbReference>
<evidence type="ECO:0000313" key="5">
    <source>
        <dbReference type="Proteomes" id="UP000268192"/>
    </source>
</evidence>
<sequence>MPIVRTTLIRGYSEEVRVRLAERLTDAVAATLKAPLDAVTVAFDEVDATNYMRGRVPRTPGEALRPASDIVLHFLRLMEDRDLEAARRHLHPDFKMVFPGPSHGTALTKLEELVTFAAPRYRFVRKTIETVDESYRGTVTTVFVTGTLNGERLDGSPFEGARFIDRFEVEAERIRRQDVWNDLSLTLASTPESRG</sequence>
<reference evidence="4 5" key="1">
    <citation type="submission" date="2018-09" db="EMBL/GenBank/DDBJ databases">
        <title>Marinorhizobium profundi gen. nov., sp. nov., isolated from a deep-sea sediment sample from the New Britain Trench and proposal of Marinorhizobiaceae fam. nov. in the order Rhizobiales of the class Alphaproteobacteria.</title>
        <authorList>
            <person name="Cao J."/>
        </authorList>
    </citation>
    <scope>NUCLEOTIDE SEQUENCE [LARGE SCALE GENOMIC DNA]</scope>
    <source>
        <strain evidence="4 5">WS11</strain>
    </source>
</reference>
<gene>
    <name evidence="4" type="ORF">D5400_12025</name>
</gene>
<feature type="domain" description="4-oxalocrotonate tautomerase-like" evidence="2">
    <location>
        <begin position="2"/>
        <end position="54"/>
    </location>
</feature>
<dbReference type="Pfam" id="PF12680">
    <property type="entry name" value="SnoaL_2"/>
    <property type="match status" value="1"/>
</dbReference>
<accession>A0A3Q8XNX5</accession>
<evidence type="ECO:0000313" key="4">
    <source>
        <dbReference type="EMBL" id="AZN71903.1"/>
    </source>
</evidence>
<dbReference type="Pfam" id="PF01361">
    <property type="entry name" value="Tautomerase"/>
    <property type="match status" value="1"/>
</dbReference>
<dbReference type="InterPro" id="IPR032710">
    <property type="entry name" value="NTF2-like_dom_sf"/>
</dbReference>
<dbReference type="KEGG" id="abaw:D5400_12025"/>
<evidence type="ECO:0000259" key="2">
    <source>
        <dbReference type="Pfam" id="PF01361"/>
    </source>
</evidence>
<dbReference type="InterPro" id="IPR004370">
    <property type="entry name" value="4-OT-like_dom"/>
</dbReference>
<dbReference type="Gene3D" id="3.10.450.50">
    <property type="match status" value="1"/>
</dbReference>
<dbReference type="SUPFAM" id="SSF55331">
    <property type="entry name" value="Tautomerase/MIF"/>
    <property type="match status" value="1"/>
</dbReference>
<organism evidence="4 5">
    <name type="scientific">Georhizobium profundi</name>
    <dbReference type="NCBI Taxonomy" id="2341112"/>
    <lineage>
        <taxon>Bacteria</taxon>
        <taxon>Pseudomonadati</taxon>
        <taxon>Pseudomonadota</taxon>
        <taxon>Alphaproteobacteria</taxon>
        <taxon>Hyphomicrobiales</taxon>
        <taxon>Rhizobiaceae</taxon>
        <taxon>Georhizobium</taxon>
    </lineage>
</organism>
<keyword evidence="1" id="KW-0413">Isomerase</keyword>
<dbReference type="EMBL" id="CP032509">
    <property type="protein sequence ID" value="AZN71903.1"/>
    <property type="molecule type" value="Genomic_DNA"/>
</dbReference>
<name>A0A3Q8XNX5_9HYPH</name>
<proteinExistence type="predicted"/>